<evidence type="ECO:0000313" key="2">
    <source>
        <dbReference type="EMBL" id="TDC48794.1"/>
    </source>
</evidence>
<dbReference type="OrthoDB" id="5187084at2"/>
<dbReference type="RefSeq" id="WP_131985726.1">
    <property type="nucleotide sequence ID" value="NZ_SMKL01000050.1"/>
</dbReference>
<evidence type="ECO:0000259" key="1">
    <source>
        <dbReference type="Pfam" id="PF13349"/>
    </source>
</evidence>
<comment type="caution">
    <text evidence="2">The sequence shown here is derived from an EMBL/GenBank/DDBJ whole genome shotgun (WGS) entry which is preliminary data.</text>
</comment>
<proteinExistence type="predicted"/>
<protein>
    <recommendedName>
        <fullName evidence="1">DUF4097 domain-containing protein</fullName>
    </recommendedName>
</protein>
<dbReference type="InterPro" id="IPR025164">
    <property type="entry name" value="Toastrack_DUF4097"/>
</dbReference>
<feature type="domain" description="DUF4097" evidence="1">
    <location>
        <begin position="56"/>
        <end position="237"/>
    </location>
</feature>
<dbReference type="AlphaFoldDB" id="A0A4R4RHK0"/>
<sequence length="271" mass="27208">MSNETRSVPPAAPAGRRLPVRRGLSFAALGATAFAGLTALSWITNSHDTVRIEERIDRVEIDVSSGRVEIVGSSSGETRLDFSVKSGWSRDGGIDHAVVGRTLQVTGGCDSGMILGIWCESDVTITVPSSAVVTADASAGTLVVSGLSGDTALESDAGSITVTDQRGALTAHSDAGSVTVTGLDTEVAKVTSSAGAVSVAAVSAPRSLDAESSAGSVHVSVPSGVAYDVETDSAVGREVVAVETRSGAQHEIRAFSSAGEVSVVPGPGSDG</sequence>
<name>A0A4R4RHK0_9ACTN</name>
<dbReference type="Pfam" id="PF13349">
    <property type="entry name" value="DUF4097"/>
    <property type="match status" value="1"/>
</dbReference>
<organism evidence="2 3">
    <name type="scientific">Jiangella ureilytica</name>
    <dbReference type="NCBI Taxonomy" id="2530374"/>
    <lineage>
        <taxon>Bacteria</taxon>
        <taxon>Bacillati</taxon>
        <taxon>Actinomycetota</taxon>
        <taxon>Actinomycetes</taxon>
        <taxon>Jiangellales</taxon>
        <taxon>Jiangellaceae</taxon>
        <taxon>Jiangella</taxon>
    </lineage>
</organism>
<keyword evidence="3" id="KW-1185">Reference proteome</keyword>
<gene>
    <name evidence="2" type="ORF">E1212_20115</name>
</gene>
<dbReference type="Proteomes" id="UP000295621">
    <property type="component" value="Unassembled WGS sequence"/>
</dbReference>
<reference evidence="2 3" key="1">
    <citation type="submission" date="2019-02" db="EMBL/GenBank/DDBJ databases">
        <title>Draft genome sequences of novel Actinobacteria.</title>
        <authorList>
            <person name="Sahin N."/>
            <person name="Ay H."/>
            <person name="Saygin H."/>
        </authorList>
    </citation>
    <scope>NUCLEOTIDE SEQUENCE [LARGE SCALE GENOMIC DNA]</scope>
    <source>
        <strain evidence="2 3">KC603</strain>
    </source>
</reference>
<evidence type="ECO:0000313" key="3">
    <source>
        <dbReference type="Proteomes" id="UP000295621"/>
    </source>
</evidence>
<dbReference type="EMBL" id="SMKL01000050">
    <property type="protein sequence ID" value="TDC48794.1"/>
    <property type="molecule type" value="Genomic_DNA"/>
</dbReference>
<accession>A0A4R4RHK0</accession>